<dbReference type="KEGG" id="mmob:F6R98_19420"/>
<keyword evidence="1" id="KW-0732">Signal</keyword>
<evidence type="ECO:0000313" key="3">
    <source>
        <dbReference type="Proteomes" id="UP000325755"/>
    </source>
</evidence>
<dbReference type="EMBL" id="CP044205">
    <property type="protein sequence ID" value="QFY44529.1"/>
    <property type="molecule type" value="Genomic_DNA"/>
</dbReference>
<keyword evidence="3" id="KW-1185">Reference proteome</keyword>
<dbReference type="InterPro" id="IPR025522">
    <property type="entry name" value="DUF4410"/>
</dbReference>
<dbReference type="PROSITE" id="PS51257">
    <property type="entry name" value="PROKAR_LIPOPROTEIN"/>
    <property type="match status" value="1"/>
</dbReference>
<evidence type="ECO:0000256" key="1">
    <source>
        <dbReference type="SAM" id="SignalP"/>
    </source>
</evidence>
<dbReference type="OrthoDB" id="5513208at2"/>
<dbReference type="Proteomes" id="UP000325755">
    <property type="component" value="Chromosome"/>
</dbReference>
<proteinExistence type="predicted"/>
<feature type="signal peptide" evidence="1">
    <location>
        <begin position="1"/>
        <end position="18"/>
    </location>
</feature>
<feature type="chain" id="PRO_5024796598" evidence="1">
    <location>
        <begin position="19"/>
        <end position="226"/>
    </location>
</feature>
<dbReference type="InParanoid" id="A0A5Q0BLP9"/>
<protein>
    <submittedName>
        <fullName evidence="2">DUF4410 domain-containing protein</fullName>
    </submittedName>
</protein>
<dbReference type="Pfam" id="PF14366">
    <property type="entry name" value="DUF4410"/>
    <property type="match status" value="1"/>
</dbReference>
<gene>
    <name evidence="2" type="ORF">F6R98_19420</name>
</gene>
<sequence>MRLFIRMIACLFVMIAIAGCASPSNVTARDEYKGGKKIARPEHIYIYDFTAFGDTSAKLTPEQAANKATAEKVGAEISAILVKNIRSMGLQSVRATSQTSPSVGDIVIKGQVLSVDKGDASQRVAVGFGSGASSLKASVEGYLQTMLGLKRIGSADLKSEGDKSPGMALGVATTIANSNPAGLIINAGRKMYGESNGSSTIEGRAEEIAKEISTEMQVKFKDQGWI</sequence>
<organism evidence="2 3">
    <name type="scientific">Candidatus Methylospira mobilis</name>
    <dbReference type="NCBI Taxonomy" id="1808979"/>
    <lineage>
        <taxon>Bacteria</taxon>
        <taxon>Pseudomonadati</taxon>
        <taxon>Pseudomonadota</taxon>
        <taxon>Gammaproteobacteria</taxon>
        <taxon>Methylococcales</taxon>
        <taxon>Methylococcaceae</taxon>
        <taxon>Candidatus Methylospira</taxon>
    </lineage>
</organism>
<dbReference type="AlphaFoldDB" id="A0A5Q0BLP9"/>
<name>A0A5Q0BLP9_9GAMM</name>
<reference evidence="2 3" key="1">
    <citation type="submission" date="2019-09" db="EMBL/GenBank/DDBJ databases">
        <title>Ecophysiology of the spiral-shaped methanotroph Methylospira mobilis as revealed by the complete genome sequence.</title>
        <authorList>
            <person name="Oshkin I.Y."/>
            <person name="Dedysh S.N."/>
            <person name="Miroshnikov K."/>
            <person name="Danilova O.V."/>
            <person name="Hakobyan A."/>
            <person name="Liesack W."/>
        </authorList>
    </citation>
    <scope>NUCLEOTIDE SEQUENCE [LARGE SCALE GENOMIC DNA]</scope>
    <source>
        <strain evidence="2 3">Shm1</strain>
    </source>
</reference>
<accession>A0A5Q0BLP9</accession>
<evidence type="ECO:0000313" key="2">
    <source>
        <dbReference type="EMBL" id="QFY44529.1"/>
    </source>
</evidence>